<gene>
    <name evidence="1" type="ORF">ACPOL_0968</name>
</gene>
<proteinExistence type="predicted"/>
<dbReference type="InterPro" id="IPR013783">
    <property type="entry name" value="Ig-like_fold"/>
</dbReference>
<evidence type="ECO:0000313" key="2">
    <source>
        <dbReference type="Proteomes" id="UP000253606"/>
    </source>
</evidence>
<accession>A0A2Z5FTY9</accession>
<protein>
    <submittedName>
        <fullName evidence="1">Cell surface protein</fullName>
    </submittedName>
</protein>
<sequence length="42" mass="4125">MDGVATFTLSGLTAYGHSITAAYTGSATNGASAVGFTQEVTP</sequence>
<keyword evidence="2" id="KW-1185">Reference proteome</keyword>
<dbReference type="Gene3D" id="2.60.40.10">
    <property type="entry name" value="Immunoglobulins"/>
    <property type="match status" value="1"/>
</dbReference>
<evidence type="ECO:0000313" key="1">
    <source>
        <dbReference type="EMBL" id="AXC10319.1"/>
    </source>
</evidence>
<dbReference type="Proteomes" id="UP000253606">
    <property type="component" value="Chromosome"/>
</dbReference>
<reference evidence="1 2" key="1">
    <citation type="journal article" date="2018" name="Front. Microbiol.">
        <title>Hydrolytic Capabilities as a Key to Environmental Success: Chitinolytic and Cellulolytic Acidobacteria From Acidic Sub-arctic Soils and Boreal Peatlands.</title>
        <authorList>
            <person name="Belova S.E."/>
            <person name="Ravin N.V."/>
            <person name="Pankratov T.A."/>
            <person name="Rakitin A.L."/>
            <person name="Ivanova A.A."/>
            <person name="Beletsky A.V."/>
            <person name="Mardanov A.V."/>
            <person name="Sinninghe Damste J.S."/>
            <person name="Dedysh S.N."/>
        </authorList>
    </citation>
    <scope>NUCLEOTIDE SEQUENCE [LARGE SCALE GENOMIC DNA]</scope>
    <source>
        <strain evidence="1 2">SBC82</strain>
    </source>
</reference>
<name>A0A2Z5FTY9_9BACT</name>
<dbReference type="KEGG" id="abas:ACPOL_0968"/>
<dbReference type="AlphaFoldDB" id="A0A2Z5FTY9"/>
<organism evidence="1 2">
    <name type="scientific">Acidisarcina polymorpha</name>
    <dbReference type="NCBI Taxonomy" id="2211140"/>
    <lineage>
        <taxon>Bacteria</taxon>
        <taxon>Pseudomonadati</taxon>
        <taxon>Acidobacteriota</taxon>
        <taxon>Terriglobia</taxon>
        <taxon>Terriglobales</taxon>
        <taxon>Acidobacteriaceae</taxon>
        <taxon>Acidisarcina</taxon>
    </lineage>
</organism>
<dbReference type="EMBL" id="CP030840">
    <property type="protein sequence ID" value="AXC10319.1"/>
    <property type="molecule type" value="Genomic_DNA"/>
</dbReference>